<feature type="domain" description="Transferrin-like" evidence="9">
    <location>
        <begin position="37"/>
        <end position="417"/>
    </location>
</feature>
<name>A0A076FE72_PARNA</name>
<dbReference type="GO" id="GO:0005615">
    <property type="term" value="C:extracellular space"/>
    <property type="evidence" value="ECO:0007669"/>
    <property type="project" value="InterPro"/>
</dbReference>
<accession>A0A076FE72</accession>
<reference evidence="10" key="1">
    <citation type="submission" date="2013-08" db="EMBL/GenBank/DDBJ databases">
        <title>Paracyclopina nana immune related genes.</title>
        <authorList>
            <person name="Kim B.-M."/>
            <person name="Rhee J.-S."/>
            <person name="Lee J.-S."/>
        </authorList>
    </citation>
    <scope>NUCLEOTIDE SEQUENCE</scope>
</reference>
<dbReference type="GO" id="GO:0005769">
    <property type="term" value="C:early endosome"/>
    <property type="evidence" value="ECO:0007669"/>
    <property type="project" value="TreeGrafter"/>
</dbReference>
<feature type="disulfide bond" evidence="7">
    <location>
        <begin position="40"/>
        <end position="86"/>
    </location>
</feature>
<evidence type="ECO:0000256" key="3">
    <source>
        <dbReference type="ARBA" id="ARBA00022737"/>
    </source>
</evidence>
<dbReference type="PRINTS" id="PR00422">
    <property type="entry name" value="TRANSFERRIN"/>
</dbReference>
<keyword evidence="4 7" id="KW-1015">Disulfide bond</keyword>
<dbReference type="CDD" id="cd13529">
    <property type="entry name" value="PBP2_transferrin"/>
    <property type="match status" value="2"/>
</dbReference>
<evidence type="ECO:0000256" key="4">
    <source>
        <dbReference type="ARBA" id="ARBA00023157"/>
    </source>
</evidence>
<evidence type="ECO:0000256" key="5">
    <source>
        <dbReference type="PIRSR" id="PIRSR002549-2"/>
    </source>
</evidence>
<evidence type="ECO:0000256" key="1">
    <source>
        <dbReference type="ARBA" id="ARBA00004613"/>
    </source>
</evidence>
<evidence type="ECO:0000259" key="9">
    <source>
        <dbReference type="PROSITE" id="PS51408"/>
    </source>
</evidence>
<feature type="binding site" evidence="5">
    <location>
        <position position="166"/>
    </location>
    <ligand>
        <name>hydrogencarbonate</name>
        <dbReference type="ChEBI" id="CHEBI:17544"/>
        <label>1</label>
    </ligand>
</feature>
<feature type="disulfide bond" evidence="7">
    <location>
        <begin position="565"/>
        <end position="779"/>
    </location>
</feature>
<feature type="binding site" evidence="6">
    <location>
        <position position="132"/>
    </location>
    <ligand>
        <name>Fe(3+)</name>
        <dbReference type="ChEBI" id="CHEBI:29034"/>
        <label>1</label>
    </ligand>
</feature>
<feature type="disulfide bond" evidence="7">
    <location>
        <begin position="443"/>
        <end position="461"/>
    </location>
</feature>
<sequence length="804" mass="90475">MRIFVLVFALALSAARPVFGQAESSDDYKLERTGNDIMWCVTSKEELDKCEALSKAVKEDQELSELAFGSYYRNILCKQYFSKDECMKLIDEGSATSPNIMSVDAGEVFVGGRYHSLVPIVKEVYDSNQDFYYSLAVVKKDTLPYVSTMSDLRGLKACFAKVGSLAGWTIPIHKLIANEVMDIVDCNNHVKSAINFFGISCAVNSLQDRYNPLGDNPHKFCELCGSSTPGVRCTSRDPYAEYAGAFLCLKEKGDIAFLTERTIQQNEANPDDYEILCPTNDAYGTLTRAPVSQYKECAWGVAPGSAIVVSSAMDMEERIAIQILLQKIIDKYGAEELPILDQPASESPEENAVEPDYDFEEKPVPFHLFESAPRYGALRNLLFDDSTRKFGIIKPDEMSYKSFLGRVYGTSDVPPFTVINGVRKCPVGQMTLCVTSEAEMIKCVRMRTALNAQLLEPKMSCKRADTAFECMSYIRHGEADVTVLDAGDIYRAGWQFGLIPVMAEIYNLGEPFYYAVAVTRQRDNSSELIYLKNRRTCHTAVGHGGGWVIPLAWLLTNERVRDYDCDALRAAAEYFNEACAPGAQSPEFQVRYEADYWEYSHLCDLCHGSAGHYCKRNHMEDYFGHTGAFRCLVEGGGNVAFIKHTTVMENCDGKRKEWWARNQLTSDYELLCRDGTRAPARDYQDCYLGKVKSNAVVVSPQIGEEKLNAYINLFKYAQQFYGQKVPDEFSFSMFYSHPPYADLIFQDATQQLIVLPEEERDYTKYLDREFLKAYEVVECRSMASALLASQVVVVVISILNLLST</sequence>
<keyword evidence="6" id="KW-0408">Iron</keyword>
<feature type="binding site" evidence="6">
    <location>
        <position position="242"/>
    </location>
    <ligand>
        <name>Fe(3+)</name>
        <dbReference type="ChEBI" id="CHEBI:29034"/>
        <label>1</label>
    </ligand>
</feature>
<feature type="chain" id="PRO_5001711723" evidence="8">
    <location>
        <begin position="21"/>
        <end position="804"/>
    </location>
</feature>
<dbReference type="EMBL" id="KF516668">
    <property type="protein sequence ID" value="AII16572.1"/>
    <property type="molecule type" value="mRNA"/>
</dbReference>
<evidence type="ECO:0000313" key="10">
    <source>
        <dbReference type="EMBL" id="AII16572.1"/>
    </source>
</evidence>
<keyword evidence="8" id="KW-0732">Signal</keyword>
<dbReference type="PANTHER" id="PTHR11485">
    <property type="entry name" value="TRANSFERRIN"/>
    <property type="match status" value="1"/>
</dbReference>
<keyword evidence="6" id="KW-0479">Metal-binding</keyword>
<feature type="disulfide bond" evidence="7">
    <location>
        <begin position="672"/>
        <end position="686"/>
    </location>
</feature>
<dbReference type="GO" id="GO:0005886">
    <property type="term" value="C:plasma membrane"/>
    <property type="evidence" value="ECO:0007669"/>
    <property type="project" value="TreeGrafter"/>
</dbReference>
<feature type="binding site" evidence="6">
    <location>
        <position position="513"/>
    </location>
    <ligand>
        <name>Fe(3+)</name>
        <dbReference type="ChEBI" id="CHEBI:29034"/>
        <label>1</label>
    </ligand>
</feature>
<comment type="subcellular location">
    <subcellularLocation>
        <location evidence="1">Secreted</location>
    </subcellularLocation>
</comment>
<dbReference type="PROSITE" id="PS51408">
    <property type="entry name" value="TRANSFERRIN_LIKE_4"/>
    <property type="match status" value="2"/>
</dbReference>
<dbReference type="SMART" id="SM00094">
    <property type="entry name" value="TR_FER"/>
    <property type="match status" value="2"/>
</dbReference>
<feature type="binding site" evidence="5">
    <location>
        <position position="167"/>
    </location>
    <ligand>
        <name>hydrogencarbonate</name>
        <dbReference type="ChEBI" id="CHEBI:17544"/>
        <label>1</label>
    </ligand>
</feature>
<evidence type="ECO:0000256" key="8">
    <source>
        <dbReference type="SAM" id="SignalP"/>
    </source>
</evidence>
<feature type="disulfide bond" evidence="7">
    <location>
        <begin position="201"/>
        <end position="224"/>
    </location>
</feature>
<feature type="binding site" evidence="5">
    <location>
        <position position="546"/>
    </location>
    <ligand>
        <name>hydrogencarbonate</name>
        <dbReference type="ChEBI" id="CHEBI:17544"/>
        <label>1</label>
    </ligand>
</feature>
<evidence type="ECO:0000256" key="7">
    <source>
        <dbReference type="PIRSR" id="PIRSR002549-4"/>
    </source>
</evidence>
<dbReference type="GO" id="GO:0046872">
    <property type="term" value="F:metal ion binding"/>
    <property type="evidence" value="ECO:0007669"/>
    <property type="project" value="UniProtKB-KW"/>
</dbReference>
<keyword evidence="3" id="KW-0677">Repeat</keyword>
<dbReference type="InterPro" id="IPR001156">
    <property type="entry name" value="Transferrin-like_dom"/>
</dbReference>
<feature type="disulfide bond" evidence="7">
    <location>
        <begin position="277"/>
        <end position="297"/>
    </location>
</feature>
<dbReference type="AlphaFoldDB" id="A0A076FE72"/>
<keyword evidence="2" id="KW-0964">Secreted</keyword>
<protein>
    <submittedName>
        <fullName evidence="10">Transferrin</fullName>
    </submittedName>
</protein>
<feature type="disulfide bond" evidence="7">
    <location>
        <begin position="433"/>
        <end position="470"/>
    </location>
</feature>
<dbReference type="GO" id="GO:0006826">
    <property type="term" value="P:iron ion transport"/>
    <property type="evidence" value="ECO:0007669"/>
    <property type="project" value="TreeGrafter"/>
</dbReference>
<feature type="disulfide bond" evidence="7">
    <location>
        <begin position="537"/>
        <end position="631"/>
    </location>
</feature>
<dbReference type="PANTHER" id="PTHR11485:SF29">
    <property type="entry name" value="TRANSFERRIN 2"/>
    <property type="match status" value="1"/>
</dbReference>
<feature type="disulfide bond" evidence="7">
    <location>
        <begin position="579"/>
        <end position="606"/>
    </location>
</feature>
<dbReference type="FunFam" id="3.40.190.10:FF:000095">
    <property type="entry name" value="Lactotransferrin"/>
    <property type="match status" value="1"/>
</dbReference>
<organism evidence="10">
    <name type="scientific">Paracyclopina nana</name>
    <name type="common">Marine copepod</name>
    <dbReference type="NCBI Taxonomy" id="565004"/>
    <lineage>
        <taxon>Eukaryota</taxon>
        <taxon>Metazoa</taxon>
        <taxon>Ecdysozoa</taxon>
        <taxon>Arthropoda</taxon>
        <taxon>Crustacea</taxon>
        <taxon>Multicrustacea</taxon>
        <taxon>Hexanauplia</taxon>
        <taxon>Copepoda</taxon>
        <taxon>Cyclopoida</taxon>
        <taxon>Cyclopettidae</taxon>
        <taxon>Paracyclopina</taxon>
    </lineage>
</organism>
<feature type="disulfide bond" evidence="7">
    <location>
        <begin position="50"/>
        <end position="77"/>
    </location>
</feature>
<dbReference type="InterPro" id="IPR016357">
    <property type="entry name" value="Transferrin"/>
</dbReference>
<evidence type="ECO:0000256" key="6">
    <source>
        <dbReference type="PIRSR" id="PIRSR002549-3"/>
    </source>
</evidence>
<feature type="binding site" evidence="5">
    <location>
        <position position="539"/>
    </location>
    <ligand>
        <name>hydrogencarbonate</name>
        <dbReference type="ChEBI" id="CHEBI:17544"/>
        <label>1</label>
    </ligand>
</feature>
<proteinExistence type="evidence at transcript level"/>
<feature type="disulfide bond" evidence="7">
    <location>
        <begin position="158"/>
        <end position="248"/>
    </location>
</feature>
<dbReference type="SUPFAM" id="SSF53850">
    <property type="entry name" value="Periplasmic binding protein-like II"/>
    <property type="match status" value="2"/>
</dbReference>
<feature type="signal peptide" evidence="8">
    <location>
        <begin position="1"/>
        <end position="20"/>
    </location>
</feature>
<evidence type="ECO:0000256" key="2">
    <source>
        <dbReference type="ARBA" id="ARBA00022525"/>
    </source>
</evidence>
<feature type="domain" description="Transferrin-like" evidence="9">
    <location>
        <begin position="430"/>
        <end position="779"/>
    </location>
</feature>
<feature type="binding site" evidence="6">
    <location>
        <position position="485"/>
    </location>
    <ligand>
        <name>Fe(3+)</name>
        <dbReference type="ChEBI" id="CHEBI:29034"/>
        <label>1</label>
    </ligand>
</feature>
<feature type="non-terminal residue" evidence="10">
    <location>
        <position position="804"/>
    </location>
</feature>
<feature type="binding site" evidence="6">
    <location>
        <position position="104"/>
    </location>
    <ligand>
        <name>Fe(3+)</name>
        <dbReference type="ChEBI" id="CHEBI:29034"/>
        <label>1</label>
    </ligand>
</feature>
<dbReference type="Pfam" id="PF00405">
    <property type="entry name" value="Transferrin"/>
    <property type="match status" value="2"/>
</dbReference>
<dbReference type="PIRSF" id="PIRSF002549">
    <property type="entry name" value="Transferrin"/>
    <property type="match status" value="1"/>
</dbReference>
<dbReference type="Gene3D" id="3.40.190.10">
    <property type="entry name" value="Periplasmic binding protein-like II"/>
    <property type="match status" value="4"/>
</dbReference>
<feature type="disulfide bond" evidence="7">
    <location>
        <begin position="603"/>
        <end position="614"/>
    </location>
</feature>
<dbReference type="GO" id="GO:0055037">
    <property type="term" value="C:recycling endosome"/>
    <property type="evidence" value="ECO:0007669"/>
    <property type="project" value="TreeGrafter"/>
</dbReference>